<keyword evidence="3 5" id="KW-1133">Transmembrane helix</keyword>
<evidence type="ECO:0000256" key="2">
    <source>
        <dbReference type="ARBA" id="ARBA00022692"/>
    </source>
</evidence>
<dbReference type="eggNOG" id="arCOG01467">
    <property type="taxonomic scope" value="Archaea"/>
</dbReference>
<dbReference type="EMBL" id="CP001338">
    <property type="protein sequence ID" value="ACL16469.1"/>
    <property type="molecule type" value="Genomic_DNA"/>
</dbReference>
<comment type="subcellular location">
    <subcellularLocation>
        <location evidence="1">Membrane</location>
        <topology evidence="1">Multi-pass membrane protein</topology>
    </subcellularLocation>
</comment>
<protein>
    <submittedName>
        <fullName evidence="7">Daunorubicin resistance ABC transporter, inner membrane subunit B</fullName>
    </submittedName>
</protein>
<feature type="domain" description="ABC transmembrane type-2" evidence="6">
    <location>
        <begin position="27"/>
        <end position="253"/>
    </location>
</feature>
<dbReference type="InterPro" id="IPR005942">
    <property type="entry name" value="Daunbcin-R_ABC-transpt"/>
</dbReference>
<dbReference type="GO" id="GO:0043190">
    <property type="term" value="C:ATP-binding cassette (ABC) transporter complex"/>
    <property type="evidence" value="ECO:0007669"/>
    <property type="project" value="InterPro"/>
</dbReference>
<dbReference type="PANTHER" id="PTHR43229:SF2">
    <property type="entry name" value="NODULATION PROTEIN J"/>
    <property type="match status" value="1"/>
</dbReference>
<proteinExistence type="predicted"/>
<reference evidence="7 8" key="1">
    <citation type="journal article" date="2015" name="Genome Announc.">
        <title>Complete Genome Sequence of Methanosphaerula palustris E1-9CT, a Hydrogenotrophic Methanogen Isolated from a Minerotrophic Fen Peatland.</title>
        <authorList>
            <person name="Cadillo-Quiroz H."/>
            <person name="Browne P."/>
            <person name="Kyrpides N."/>
            <person name="Woyke T."/>
            <person name="Goodwin L."/>
            <person name="Detter C."/>
            <person name="Yavitt J.B."/>
            <person name="Zinder S.H."/>
        </authorList>
    </citation>
    <scope>NUCLEOTIDE SEQUENCE [LARGE SCALE GENOMIC DNA]</scope>
    <source>
        <strain evidence="8">ATCC BAA-1556 / DSM 19958 / E1-9c</strain>
    </source>
</reference>
<dbReference type="InterPro" id="IPR047817">
    <property type="entry name" value="ABC2_TM_bact-type"/>
</dbReference>
<dbReference type="PRINTS" id="PR00164">
    <property type="entry name" value="ABC2TRNSPORT"/>
</dbReference>
<keyword evidence="8" id="KW-1185">Reference proteome</keyword>
<dbReference type="InterPro" id="IPR000412">
    <property type="entry name" value="ABC_2_transport"/>
</dbReference>
<dbReference type="RefSeq" id="WP_012617788.1">
    <property type="nucleotide sequence ID" value="NC_011832.1"/>
</dbReference>
<evidence type="ECO:0000256" key="1">
    <source>
        <dbReference type="ARBA" id="ARBA00004141"/>
    </source>
</evidence>
<dbReference type="GO" id="GO:0140359">
    <property type="term" value="F:ABC-type transporter activity"/>
    <property type="evidence" value="ECO:0007669"/>
    <property type="project" value="InterPro"/>
</dbReference>
<dbReference type="STRING" id="521011.Mpal_1126"/>
<dbReference type="Proteomes" id="UP000002457">
    <property type="component" value="Chromosome"/>
</dbReference>
<evidence type="ECO:0000256" key="5">
    <source>
        <dbReference type="SAM" id="Phobius"/>
    </source>
</evidence>
<evidence type="ECO:0000313" key="7">
    <source>
        <dbReference type="EMBL" id="ACL16469.1"/>
    </source>
</evidence>
<dbReference type="KEGG" id="mpl:Mpal_1126"/>
<evidence type="ECO:0000256" key="4">
    <source>
        <dbReference type="ARBA" id="ARBA00023136"/>
    </source>
</evidence>
<dbReference type="AlphaFoldDB" id="B8GH64"/>
<evidence type="ECO:0000256" key="3">
    <source>
        <dbReference type="ARBA" id="ARBA00022989"/>
    </source>
</evidence>
<feature type="transmembrane region" description="Helical" evidence="5">
    <location>
        <begin position="226"/>
        <end position="248"/>
    </location>
</feature>
<feature type="transmembrane region" description="Helical" evidence="5">
    <location>
        <begin position="29"/>
        <end position="49"/>
    </location>
</feature>
<dbReference type="HOGENOM" id="CLU_039483_2_3_2"/>
<dbReference type="InterPro" id="IPR013525">
    <property type="entry name" value="ABC2_TM"/>
</dbReference>
<evidence type="ECO:0000313" key="8">
    <source>
        <dbReference type="Proteomes" id="UP000002457"/>
    </source>
</evidence>
<feature type="transmembrane region" description="Helical" evidence="5">
    <location>
        <begin position="118"/>
        <end position="136"/>
    </location>
</feature>
<keyword evidence="2 5" id="KW-0812">Transmembrane</keyword>
<dbReference type="PIRSF" id="PIRSF006648">
    <property type="entry name" value="DrrB"/>
    <property type="match status" value="1"/>
</dbReference>
<feature type="transmembrane region" description="Helical" evidence="5">
    <location>
        <begin position="96"/>
        <end position="112"/>
    </location>
</feature>
<dbReference type="PROSITE" id="PS51012">
    <property type="entry name" value="ABC_TM2"/>
    <property type="match status" value="1"/>
</dbReference>
<dbReference type="PANTHER" id="PTHR43229">
    <property type="entry name" value="NODULATION PROTEIN J"/>
    <property type="match status" value="1"/>
</dbReference>
<dbReference type="InterPro" id="IPR051784">
    <property type="entry name" value="Nod_factor_ABC_transporter"/>
</dbReference>
<accession>B8GH64</accession>
<dbReference type="OrthoDB" id="147058at2157"/>
<feature type="transmembrane region" description="Helical" evidence="5">
    <location>
        <begin position="143"/>
        <end position="166"/>
    </location>
</feature>
<evidence type="ECO:0000259" key="6">
    <source>
        <dbReference type="PROSITE" id="PS51012"/>
    </source>
</evidence>
<keyword evidence="4 5" id="KW-0472">Membrane</keyword>
<name>B8GH64_METPE</name>
<dbReference type="Pfam" id="PF01061">
    <property type="entry name" value="ABC2_membrane"/>
    <property type="match status" value="1"/>
</dbReference>
<feature type="transmembrane region" description="Helical" evidence="5">
    <location>
        <begin position="55"/>
        <end position="75"/>
    </location>
</feature>
<gene>
    <name evidence="7" type="ordered locus">Mpal_1126</name>
</gene>
<feature type="transmembrane region" description="Helical" evidence="5">
    <location>
        <begin position="172"/>
        <end position="193"/>
    </location>
</feature>
<dbReference type="GeneID" id="7271043"/>
<organism evidence="7 8">
    <name type="scientific">Methanosphaerula palustris (strain ATCC BAA-1556 / DSM 19958 / E1-9c)</name>
    <dbReference type="NCBI Taxonomy" id="521011"/>
    <lineage>
        <taxon>Archaea</taxon>
        <taxon>Methanobacteriati</taxon>
        <taxon>Methanobacteriota</taxon>
        <taxon>Stenosarchaea group</taxon>
        <taxon>Methanomicrobia</taxon>
        <taxon>Methanomicrobiales</taxon>
        <taxon>Methanoregulaceae</taxon>
        <taxon>Methanosphaerula</taxon>
    </lineage>
</organism>
<sequence>MRTLRKQLKATYTIWLRELTKFYRERTQFASTMVTPVLWLIVFGGGMGINLRTGAINTSYNAFIFPGIIGMTLLFTSMRSGISIIWDREFGFLKEILVAPISWTSIVMGKALGGGTNAMIQGTILLLLSVFVGISLTPLQIVLVLPLMLLISLGFDGFGLSIASVIESYEGFQTIMSFVIMPTFFLSGALFPLTNAPRWLQIVSDLDPMTYGVDAMRQVILRGGQFPMGLDLCIMIAFTVIMLVFTSYRFTIKN</sequence>
<dbReference type="NCBIfam" id="TIGR01247">
    <property type="entry name" value="drrB"/>
    <property type="match status" value="1"/>
</dbReference>